<keyword evidence="7" id="KW-0449">Lipoprotein</keyword>
<comment type="similarity">
    <text evidence="2">Belongs to the GerABKC lipoprotein family.</text>
</comment>
<keyword evidence="4" id="KW-0732">Signal</keyword>
<name>A0A9D2CEU1_9FIRM</name>
<evidence type="ECO:0000256" key="1">
    <source>
        <dbReference type="ARBA" id="ARBA00004635"/>
    </source>
</evidence>
<evidence type="ECO:0000313" key="12">
    <source>
        <dbReference type="Proteomes" id="UP000824135"/>
    </source>
</evidence>
<reference evidence="11" key="1">
    <citation type="journal article" date="2021" name="PeerJ">
        <title>Extensive microbial diversity within the chicken gut microbiome revealed by metagenomics and culture.</title>
        <authorList>
            <person name="Gilroy R."/>
            <person name="Ravi A."/>
            <person name="Getino M."/>
            <person name="Pursley I."/>
            <person name="Horton D.L."/>
            <person name="Alikhan N.F."/>
            <person name="Baker D."/>
            <person name="Gharbi K."/>
            <person name="Hall N."/>
            <person name="Watson M."/>
            <person name="Adriaenssens E.M."/>
            <person name="Foster-Nyarko E."/>
            <person name="Jarju S."/>
            <person name="Secka A."/>
            <person name="Antonio M."/>
            <person name="Oren A."/>
            <person name="Chaudhuri R.R."/>
            <person name="La Ragione R."/>
            <person name="Hildebrand F."/>
            <person name="Pallen M.J."/>
        </authorList>
    </citation>
    <scope>NUCLEOTIDE SEQUENCE</scope>
    <source>
        <strain evidence="11">CHK199-9574</strain>
    </source>
</reference>
<dbReference type="Pfam" id="PF25198">
    <property type="entry name" value="Spore_GerAC_N"/>
    <property type="match status" value="1"/>
</dbReference>
<dbReference type="GO" id="GO:0009847">
    <property type="term" value="P:spore germination"/>
    <property type="evidence" value="ECO:0007669"/>
    <property type="project" value="InterPro"/>
</dbReference>
<evidence type="ECO:0000256" key="5">
    <source>
        <dbReference type="ARBA" id="ARBA00023136"/>
    </source>
</evidence>
<feature type="compositionally biased region" description="Gly residues" evidence="8">
    <location>
        <begin position="253"/>
        <end position="262"/>
    </location>
</feature>
<gene>
    <name evidence="11" type="ORF">H9728_03885</name>
</gene>
<comment type="caution">
    <text evidence="11">The sequence shown here is derived from an EMBL/GenBank/DDBJ whole genome shotgun (WGS) entry which is preliminary data.</text>
</comment>
<dbReference type="PANTHER" id="PTHR35789:SF1">
    <property type="entry name" value="SPORE GERMINATION PROTEIN B3"/>
    <property type="match status" value="1"/>
</dbReference>
<feature type="domain" description="Spore germination GerAC-like C-terminal" evidence="9">
    <location>
        <begin position="280"/>
        <end position="432"/>
    </location>
</feature>
<protein>
    <recommendedName>
        <fullName evidence="13">Germination protein Ger(X)C family</fullName>
    </recommendedName>
</protein>
<dbReference type="Gene3D" id="3.30.300.210">
    <property type="entry name" value="Nutrient germinant receptor protein C, domain 3"/>
    <property type="match status" value="1"/>
</dbReference>
<dbReference type="EMBL" id="DXCO01000030">
    <property type="protein sequence ID" value="HIY78163.1"/>
    <property type="molecule type" value="Genomic_DNA"/>
</dbReference>
<evidence type="ECO:0000256" key="2">
    <source>
        <dbReference type="ARBA" id="ARBA00007886"/>
    </source>
</evidence>
<evidence type="ECO:0000256" key="6">
    <source>
        <dbReference type="ARBA" id="ARBA00023139"/>
    </source>
</evidence>
<evidence type="ECO:0000256" key="7">
    <source>
        <dbReference type="ARBA" id="ARBA00023288"/>
    </source>
</evidence>
<dbReference type="InterPro" id="IPR057336">
    <property type="entry name" value="GerAC_N"/>
</dbReference>
<evidence type="ECO:0000259" key="10">
    <source>
        <dbReference type="Pfam" id="PF25198"/>
    </source>
</evidence>
<evidence type="ECO:0000259" key="9">
    <source>
        <dbReference type="Pfam" id="PF05504"/>
    </source>
</evidence>
<feature type="region of interest" description="Disordered" evidence="8">
    <location>
        <begin position="245"/>
        <end position="266"/>
    </location>
</feature>
<dbReference type="PANTHER" id="PTHR35789">
    <property type="entry name" value="SPORE GERMINATION PROTEIN B3"/>
    <property type="match status" value="1"/>
</dbReference>
<dbReference type="AlphaFoldDB" id="A0A9D2CEU1"/>
<keyword evidence="3" id="KW-0309">Germination</keyword>
<dbReference type="Proteomes" id="UP000824135">
    <property type="component" value="Unassembled WGS sequence"/>
</dbReference>
<proteinExistence type="inferred from homology"/>
<accession>A0A9D2CEU1</accession>
<comment type="subcellular location">
    <subcellularLocation>
        <location evidence="1">Membrane</location>
        <topology evidence="1">Lipid-anchor</topology>
    </subcellularLocation>
</comment>
<evidence type="ECO:0000256" key="3">
    <source>
        <dbReference type="ARBA" id="ARBA00022544"/>
    </source>
</evidence>
<evidence type="ECO:0008006" key="13">
    <source>
        <dbReference type="Google" id="ProtNLM"/>
    </source>
</evidence>
<dbReference type="InterPro" id="IPR046953">
    <property type="entry name" value="Spore_GerAC-like_C"/>
</dbReference>
<evidence type="ECO:0000256" key="8">
    <source>
        <dbReference type="SAM" id="MobiDB-lite"/>
    </source>
</evidence>
<dbReference type="InterPro" id="IPR038501">
    <property type="entry name" value="Spore_GerAC_C_sf"/>
</dbReference>
<evidence type="ECO:0000256" key="4">
    <source>
        <dbReference type="ARBA" id="ARBA00022729"/>
    </source>
</evidence>
<reference evidence="11" key="2">
    <citation type="submission" date="2021-04" db="EMBL/GenBank/DDBJ databases">
        <authorList>
            <person name="Gilroy R."/>
        </authorList>
    </citation>
    <scope>NUCLEOTIDE SEQUENCE</scope>
    <source>
        <strain evidence="11">CHK199-9574</strain>
    </source>
</reference>
<keyword evidence="6" id="KW-0564">Palmitate</keyword>
<sequence>MNKLWMRVFLIGTAVLLLLFFSNDFGLIDIQETAIVIAIGVDKSQEEGKYDVTAQIAVPASTGSGTAGNVTVEGASTVGEAVTELNHKTGWYPTLVHCKLILLGMDVADENVFDPIDFFLRSGTVEDTCLVAMCEKTAKETFQATSPVKDISSSAIAKVLSSEAQKTGLVSVTNLKNFAKNYYSVSRSGFLPVVSVKQEAESQGSESQQPVSYQRNEEELAASGPFLSRNKWWKPKRDPLPLAAETAAKGDSGQSGGKSSGGGEEKADVFDATKTLMLYEGKSVAMLTPDETLAFNMAGTDTHYAFGSVTLEENEGPVTYDLKMRINHKTQKLSFENGKPVFTFHIRASAKIVDSSKADSILNITKTDLVPDKVLRAAEVKFEEQLTSIIEKSAETDCDIFNIKQKLYRSHYKQFARYKDSILTDAVVRYDIRFSSMK</sequence>
<organism evidence="11 12">
    <name type="scientific">Candidatus Borkfalkia excrementavium</name>
    <dbReference type="NCBI Taxonomy" id="2838505"/>
    <lineage>
        <taxon>Bacteria</taxon>
        <taxon>Bacillati</taxon>
        <taxon>Bacillota</taxon>
        <taxon>Clostridia</taxon>
        <taxon>Christensenellales</taxon>
        <taxon>Christensenellaceae</taxon>
        <taxon>Candidatus Borkfalkia</taxon>
    </lineage>
</organism>
<dbReference type="InterPro" id="IPR008844">
    <property type="entry name" value="Spore_GerAC-like"/>
</dbReference>
<evidence type="ECO:0000313" key="11">
    <source>
        <dbReference type="EMBL" id="HIY78163.1"/>
    </source>
</evidence>
<dbReference type="GO" id="GO:0016020">
    <property type="term" value="C:membrane"/>
    <property type="evidence" value="ECO:0007669"/>
    <property type="project" value="UniProtKB-SubCell"/>
</dbReference>
<keyword evidence="5" id="KW-0472">Membrane</keyword>
<dbReference type="Pfam" id="PF05504">
    <property type="entry name" value="Spore_GerAC"/>
    <property type="match status" value="1"/>
</dbReference>
<feature type="domain" description="Spore germination protein N-terminal" evidence="10">
    <location>
        <begin position="29"/>
        <end position="195"/>
    </location>
</feature>